<comment type="caution">
    <text evidence="1">The sequence shown here is derived from an EMBL/GenBank/DDBJ whole genome shotgun (WGS) entry which is preliminary data.</text>
</comment>
<gene>
    <name evidence="1" type="ORF">ACAOBT_LOCUS35228</name>
</gene>
<reference evidence="1" key="1">
    <citation type="submission" date="2022-03" db="EMBL/GenBank/DDBJ databases">
        <authorList>
            <person name="Sayadi A."/>
        </authorList>
    </citation>
    <scope>NUCLEOTIDE SEQUENCE</scope>
</reference>
<evidence type="ECO:0000313" key="1">
    <source>
        <dbReference type="EMBL" id="CAH2016221.1"/>
    </source>
</evidence>
<dbReference type="Proteomes" id="UP001152888">
    <property type="component" value="Unassembled WGS sequence"/>
</dbReference>
<protein>
    <submittedName>
        <fullName evidence="1">Uncharacterized protein</fullName>
    </submittedName>
</protein>
<sequence length="44" mass="5181">MGRLCLHTRRFYTGAVLISNIIFKESLRVVAMWLLYQHNKASEN</sequence>
<evidence type="ECO:0000313" key="2">
    <source>
        <dbReference type="Proteomes" id="UP001152888"/>
    </source>
</evidence>
<organism evidence="1 2">
    <name type="scientific">Acanthoscelides obtectus</name>
    <name type="common">Bean weevil</name>
    <name type="synonym">Bruchus obtectus</name>
    <dbReference type="NCBI Taxonomy" id="200917"/>
    <lineage>
        <taxon>Eukaryota</taxon>
        <taxon>Metazoa</taxon>
        <taxon>Ecdysozoa</taxon>
        <taxon>Arthropoda</taxon>
        <taxon>Hexapoda</taxon>
        <taxon>Insecta</taxon>
        <taxon>Pterygota</taxon>
        <taxon>Neoptera</taxon>
        <taxon>Endopterygota</taxon>
        <taxon>Coleoptera</taxon>
        <taxon>Polyphaga</taxon>
        <taxon>Cucujiformia</taxon>
        <taxon>Chrysomeloidea</taxon>
        <taxon>Chrysomelidae</taxon>
        <taxon>Bruchinae</taxon>
        <taxon>Bruchini</taxon>
        <taxon>Acanthoscelides</taxon>
    </lineage>
</organism>
<keyword evidence="2" id="KW-1185">Reference proteome</keyword>
<name>A0A9P0QAV8_ACAOB</name>
<proteinExistence type="predicted"/>
<accession>A0A9P0QAV8</accession>
<dbReference type="EMBL" id="CAKOFQ010008844">
    <property type="protein sequence ID" value="CAH2016221.1"/>
    <property type="molecule type" value="Genomic_DNA"/>
</dbReference>
<dbReference type="AlphaFoldDB" id="A0A9P0QAV8"/>